<protein>
    <submittedName>
        <fullName evidence="9">3-isopropylmalate dehydrogenase</fullName>
        <ecNumber evidence="9">1.1.1.85</ecNumber>
    </submittedName>
</protein>
<gene>
    <name evidence="9" type="ORF">MNBD_GAMMA12-2292</name>
</gene>
<dbReference type="EC" id="1.1.1.85" evidence="9"/>
<dbReference type="EMBL" id="UOFL01000210">
    <property type="protein sequence ID" value="VAW81018.1"/>
    <property type="molecule type" value="Genomic_DNA"/>
</dbReference>
<dbReference type="GO" id="GO:0005829">
    <property type="term" value="C:cytosol"/>
    <property type="evidence" value="ECO:0007669"/>
    <property type="project" value="TreeGrafter"/>
</dbReference>
<keyword evidence="5 9" id="KW-0560">Oxidoreductase</keyword>
<keyword evidence="6" id="KW-0520">NAD</keyword>
<keyword evidence="3" id="KW-0479">Metal-binding</keyword>
<dbReference type="AlphaFoldDB" id="A0A3B0YJ78"/>
<evidence type="ECO:0000313" key="9">
    <source>
        <dbReference type="EMBL" id="VAW81018.1"/>
    </source>
</evidence>
<dbReference type="InterPro" id="IPR004429">
    <property type="entry name" value="Isopropylmalate_DH"/>
</dbReference>
<dbReference type="Pfam" id="PF00180">
    <property type="entry name" value="Iso_dh"/>
    <property type="match status" value="1"/>
</dbReference>
<feature type="non-terminal residue" evidence="9">
    <location>
        <position position="54"/>
    </location>
</feature>
<dbReference type="Gene3D" id="3.40.718.10">
    <property type="entry name" value="Isopropylmalate Dehydrogenase"/>
    <property type="match status" value="1"/>
</dbReference>
<dbReference type="GO" id="GO:0003862">
    <property type="term" value="F:3-isopropylmalate dehydrogenase activity"/>
    <property type="evidence" value="ECO:0007669"/>
    <property type="project" value="UniProtKB-EC"/>
</dbReference>
<dbReference type="SUPFAM" id="SSF53659">
    <property type="entry name" value="Isocitrate/Isopropylmalate dehydrogenase-like"/>
    <property type="match status" value="1"/>
</dbReference>
<dbReference type="GO" id="GO:0009098">
    <property type="term" value="P:L-leucine biosynthetic process"/>
    <property type="evidence" value="ECO:0007669"/>
    <property type="project" value="UniProtKB-KW"/>
</dbReference>
<dbReference type="InterPro" id="IPR024084">
    <property type="entry name" value="IsoPropMal-DH-like_dom"/>
</dbReference>
<evidence type="ECO:0000256" key="5">
    <source>
        <dbReference type="ARBA" id="ARBA00023002"/>
    </source>
</evidence>
<evidence type="ECO:0000256" key="1">
    <source>
        <dbReference type="ARBA" id="ARBA00022430"/>
    </source>
</evidence>
<evidence type="ECO:0000259" key="8">
    <source>
        <dbReference type="Pfam" id="PF00180"/>
    </source>
</evidence>
<name>A0A3B0YJ78_9ZZZZ</name>
<evidence type="ECO:0000256" key="7">
    <source>
        <dbReference type="ARBA" id="ARBA00023304"/>
    </source>
</evidence>
<keyword evidence="1" id="KW-0432">Leucine biosynthesis</keyword>
<proteinExistence type="predicted"/>
<accession>A0A3B0YJ78</accession>
<evidence type="ECO:0000256" key="2">
    <source>
        <dbReference type="ARBA" id="ARBA00022605"/>
    </source>
</evidence>
<evidence type="ECO:0000256" key="6">
    <source>
        <dbReference type="ARBA" id="ARBA00023027"/>
    </source>
</evidence>
<keyword evidence="4" id="KW-0460">Magnesium</keyword>
<evidence type="ECO:0000256" key="4">
    <source>
        <dbReference type="ARBA" id="ARBA00022842"/>
    </source>
</evidence>
<reference evidence="9" key="1">
    <citation type="submission" date="2018-06" db="EMBL/GenBank/DDBJ databases">
        <authorList>
            <person name="Zhirakovskaya E."/>
        </authorList>
    </citation>
    <scope>NUCLEOTIDE SEQUENCE</scope>
</reference>
<feature type="domain" description="Isopropylmalate dehydrogenase-like" evidence="8">
    <location>
        <begin position="4"/>
        <end position="54"/>
    </location>
</feature>
<organism evidence="9">
    <name type="scientific">hydrothermal vent metagenome</name>
    <dbReference type="NCBI Taxonomy" id="652676"/>
    <lineage>
        <taxon>unclassified sequences</taxon>
        <taxon>metagenomes</taxon>
        <taxon>ecological metagenomes</taxon>
    </lineage>
</organism>
<keyword evidence="7" id="KW-0100">Branched-chain amino acid biosynthesis</keyword>
<sequence>MTQKIAILPGDGIGKEIVAEAVKVIDFLKADNALDVELKEAPVGGAGYDAEGEP</sequence>
<dbReference type="GO" id="GO:0046872">
    <property type="term" value="F:metal ion binding"/>
    <property type="evidence" value="ECO:0007669"/>
    <property type="project" value="UniProtKB-KW"/>
</dbReference>
<dbReference type="PANTHER" id="PTHR42979">
    <property type="entry name" value="3-ISOPROPYLMALATE DEHYDROGENASE"/>
    <property type="match status" value="1"/>
</dbReference>
<keyword evidence="2" id="KW-0028">Amino-acid biosynthesis</keyword>
<evidence type="ECO:0000256" key="3">
    <source>
        <dbReference type="ARBA" id="ARBA00022723"/>
    </source>
</evidence>
<dbReference type="PANTHER" id="PTHR42979:SF1">
    <property type="entry name" value="3-ISOPROPYLMALATE DEHYDROGENASE"/>
    <property type="match status" value="1"/>
</dbReference>